<gene>
    <name evidence="1" type="ORF">SAMN05444000_10398</name>
</gene>
<dbReference type="Proteomes" id="UP000183982">
    <property type="component" value="Unassembled WGS sequence"/>
</dbReference>
<protein>
    <submittedName>
        <fullName evidence="1">Uncharacterized protein</fullName>
    </submittedName>
</protein>
<keyword evidence="2" id="KW-1185">Reference proteome</keyword>
<evidence type="ECO:0000313" key="1">
    <source>
        <dbReference type="EMBL" id="SHI80134.1"/>
    </source>
</evidence>
<reference evidence="2" key="1">
    <citation type="submission" date="2016-11" db="EMBL/GenBank/DDBJ databases">
        <authorList>
            <person name="Varghese N."/>
            <person name="Submissions S."/>
        </authorList>
    </citation>
    <scope>NUCLEOTIDE SEQUENCE [LARGE SCALE GENOMIC DNA]</scope>
    <source>
        <strain evidence="2">DSM 100564</strain>
    </source>
</reference>
<evidence type="ECO:0000313" key="2">
    <source>
        <dbReference type="Proteomes" id="UP000183982"/>
    </source>
</evidence>
<dbReference type="AlphaFoldDB" id="A0A1M6E3M1"/>
<dbReference type="EMBL" id="FQZQ01000003">
    <property type="protein sequence ID" value="SHI80134.1"/>
    <property type="molecule type" value="Genomic_DNA"/>
</dbReference>
<sequence length="42" mass="4868">MDMVFLAHIREQFRLSPGSYALHGRVLRRKAPRMAGLAWLKS</sequence>
<name>A0A1M6E3M1_9RHOB</name>
<organism evidence="1 2">
    <name type="scientific">Shimia gijangensis</name>
    <dbReference type="NCBI Taxonomy" id="1470563"/>
    <lineage>
        <taxon>Bacteria</taxon>
        <taxon>Pseudomonadati</taxon>
        <taxon>Pseudomonadota</taxon>
        <taxon>Alphaproteobacteria</taxon>
        <taxon>Rhodobacterales</taxon>
        <taxon>Roseobacteraceae</taxon>
    </lineage>
</organism>
<proteinExistence type="predicted"/>
<accession>A0A1M6E3M1</accession>